<dbReference type="STRING" id="6205.A0A0R3X4R4"/>
<reference evidence="8" key="1">
    <citation type="submission" date="2017-02" db="UniProtKB">
        <authorList>
            <consortium name="WormBaseParasite"/>
        </authorList>
    </citation>
    <scope>IDENTIFICATION</scope>
</reference>
<keyword evidence="3" id="KW-0687">Ribonucleoprotein</keyword>
<dbReference type="GO" id="GO:0006412">
    <property type="term" value="P:translation"/>
    <property type="evidence" value="ECO:0007669"/>
    <property type="project" value="InterPro"/>
</dbReference>
<comment type="similarity">
    <text evidence="1">Belongs to the eukaryotic ribosomal protein eL39 family.</text>
</comment>
<dbReference type="SUPFAM" id="SSF48662">
    <property type="entry name" value="Ribosomal protein L39e"/>
    <property type="match status" value="1"/>
</dbReference>
<evidence type="ECO:0000256" key="4">
    <source>
        <dbReference type="ARBA" id="ARBA00035234"/>
    </source>
</evidence>
<accession>A0A0R3X4R4</accession>
<dbReference type="GO" id="GO:0022625">
    <property type="term" value="C:cytosolic large ribosomal subunit"/>
    <property type="evidence" value="ECO:0007669"/>
    <property type="project" value="TreeGrafter"/>
</dbReference>
<evidence type="ECO:0000256" key="2">
    <source>
        <dbReference type="ARBA" id="ARBA00022980"/>
    </source>
</evidence>
<reference evidence="6 7" key="2">
    <citation type="submission" date="2018-11" db="EMBL/GenBank/DDBJ databases">
        <authorList>
            <consortium name="Pathogen Informatics"/>
        </authorList>
    </citation>
    <scope>NUCLEOTIDE SEQUENCE [LARGE SCALE GENOMIC DNA]</scope>
</reference>
<evidence type="ECO:0000256" key="1">
    <source>
        <dbReference type="ARBA" id="ARBA00009339"/>
    </source>
</evidence>
<evidence type="ECO:0000313" key="6">
    <source>
        <dbReference type="EMBL" id="VDM32943.1"/>
    </source>
</evidence>
<evidence type="ECO:0000313" key="8">
    <source>
        <dbReference type="WBParaSite" id="TTAC_0000841501-mRNA-1"/>
    </source>
</evidence>
<keyword evidence="2" id="KW-0689">Ribosomal protein</keyword>
<dbReference type="GO" id="GO:0003735">
    <property type="term" value="F:structural constituent of ribosome"/>
    <property type="evidence" value="ECO:0007669"/>
    <property type="project" value="InterPro"/>
</dbReference>
<dbReference type="EMBL" id="UYWX01020498">
    <property type="protein sequence ID" value="VDM32943.1"/>
    <property type="molecule type" value="Genomic_DNA"/>
</dbReference>
<dbReference type="InterPro" id="IPR020083">
    <property type="entry name" value="Ribosomal_eL39_CS"/>
</dbReference>
<dbReference type="OrthoDB" id="6332053at2759"/>
<dbReference type="InterPro" id="IPR023626">
    <property type="entry name" value="Ribosomal_eL39_dom_sf"/>
</dbReference>
<dbReference type="Gene3D" id="1.10.1620.10">
    <property type="entry name" value="Ribosomal protein L39e"/>
    <property type="match status" value="1"/>
</dbReference>
<dbReference type="HAMAP" id="MF_00629">
    <property type="entry name" value="Ribosomal_eL39"/>
    <property type="match status" value="1"/>
</dbReference>
<evidence type="ECO:0000313" key="7">
    <source>
        <dbReference type="Proteomes" id="UP000274429"/>
    </source>
</evidence>
<dbReference type="Proteomes" id="UP000274429">
    <property type="component" value="Unassembled WGS sequence"/>
</dbReference>
<dbReference type="AlphaFoldDB" id="A0A0R3X4R4"/>
<dbReference type="PROSITE" id="PS00051">
    <property type="entry name" value="RIBOSOMAL_L39E"/>
    <property type="match status" value="1"/>
</dbReference>
<name>A0A0R3X4R4_HYDTA</name>
<dbReference type="Pfam" id="PF00832">
    <property type="entry name" value="Ribosomal_L39"/>
    <property type="match status" value="1"/>
</dbReference>
<dbReference type="PANTHER" id="PTHR19970">
    <property type="entry name" value="RIBOSOMAL PROTEIN L39E"/>
    <property type="match status" value="1"/>
</dbReference>
<sequence>MYWFAHSQQIAEAFWCVMGAHKTLRLKTKLGKKQRQNRTLPYWARARTGNRIRYNAKRRHWRRTKLKF</sequence>
<dbReference type="WBParaSite" id="TTAC_0000841501-mRNA-1">
    <property type="protein sequence ID" value="TTAC_0000841501-mRNA-1"/>
    <property type="gene ID" value="TTAC_0000841501"/>
</dbReference>
<gene>
    <name evidence="6" type="ORF">TTAC_LOCUS8400</name>
</gene>
<organism evidence="8">
    <name type="scientific">Hydatigena taeniaeformis</name>
    <name type="common">Feline tapeworm</name>
    <name type="synonym">Taenia taeniaeformis</name>
    <dbReference type="NCBI Taxonomy" id="6205"/>
    <lineage>
        <taxon>Eukaryota</taxon>
        <taxon>Metazoa</taxon>
        <taxon>Spiralia</taxon>
        <taxon>Lophotrochozoa</taxon>
        <taxon>Platyhelminthes</taxon>
        <taxon>Cestoda</taxon>
        <taxon>Eucestoda</taxon>
        <taxon>Cyclophyllidea</taxon>
        <taxon>Taeniidae</taxon>
        <taxon>Hydatigera</taxon>
    </lineage>
</organism>
<keyword evidence="7" id="KW-1185">Reference proteome</keyword>
<dbReference type="FunFam" id="1.10.1620.10:FF:000001">
    <property type="entry name" value="60S ribosomal protein-like L39"/>
    <property type="match status" value="1"/>
</dbReference>
<protein>
    <recommendedName>
        <fullName evidence="4">Large ribosomal subunit protein eL39</fullName>
    </recommendedName>
    <alternativeName>
        <fullName evidence="5">60S ribosomal protein L39</fullName>
    </alternativeName>
</protein>
<evidence type="ECO:0000256" key="5">
    <source>
        <dbReference type="ARBA" id="ARBA00035339"/>
    </source>
</evidence>
<proteinExistence type="inferred from homology"/>
<evidence type="ECO:0000256" key="3">
    <source>
        <dbReference type="ARBA" id="ARBA00023274"/>
    </source>
</evidence>
<dbReference type="InterPro" id="IPR000077">
    <property type="entry name" value="Ribosomal_eL39"/>
</dbReference>
<dbReference type="PANTHER" id="PTHR19970:SF0">
    <property type="entry name" value="LARGE RIBOSOMAL SUBUNIT PROTEIN EL39"/>
    <property type="match status" value="1"/>
</dbReference>